<proteinExistence type="predicted"/>
<sequence length="262" mass="29566">MTSDLDFHLFCPKGALSDLVQGIWSVSRPAEADELHAWLHSDAASGLLINLGAPLGYDEQEVPAGVYLLPVNKQTTRVTLPPGALAVGVRFLPGAGRAWMMERFAFEQGREAITPLTYHAELMALAASLRACRGHRQRLSLTYRWLRANQTLNQPLPRVINEVLQALDRPDADMTAFENGVMSQRQIERYFRRYLEMTPKYYQRLMRARQTLQALKLSPLAPLADIALELGFADQAHMTRELKQLIKITPKRYRQLLTQGAG</sequence>
<name>A3QGK5_SHELP</name>
<dbReference type="HOGENOM" id="CLU_066193_1_2_6"/>
<evidence type="ECO:0000313" key="6">
    <source>
        <dbReference type="Proteomes" id="UP000001558"/>
    </source>
</evidence>
<evidence type="ECO:0000256" key="2">
    <source>
        <dbReference type="ARBA" id="ARBA00023125"/>
    </source>
</evidence>
<evidence type="ECO:0000256" key="3">
    <source>
        <dbReference type="ARBA" id="ARBA00023163"/>
    </source>
</evidence>
<protein>
    <submittedName>
        <fullName evidence="5">Transcriptional regulator, AraC family</fullName>
    </submittedName>
</protein>
<dbReference type="InterPro" id="IPR050204">
    <property type="entry name" value="AraC_XylS_family_regulators"/>
</dbReference>
<keyword evidence="3" id="KW-0804">Transcription</keyword>
<dbReference type="Proteomes" id="UP000001558">
    <property type="component" value="Chromosome"/>
</dbReference>
<dbReference type="InterPro" id="IPR018060">
    <property type="entry name" value="HTH_AraC"/>
</dbReference>
<evidence type="ECO:0000259" key="4">
    <source>
        <dbReference type="PROSITE" id="PS01124"/>
    </source>
</evidence>
<keyword evidence="2" id="KW-0238">DNA-binding</keyword>
<dbReference type="EMBL" id="CP000606">
    <property type="protein sequence ID" value="ABO24603.1"/>
    <property type="molecule type" value="Genomic_DNA"/>
</dbReference>
<dbReference type="SMART" id="SM00342">
    <property type="entry name" value="HTH_ARAC"/>
    <property type="match status" value="1"/>
</dbReference>
<reference evidence="5 6" key="1">
    <citation type="submission" date="2007-03" db="EMBL/GenBank/DDBJ databases">
        <title>Complete sequence of Shewanella loihica PV-4.</title>
        <authorList>
            <consortium name="US DOE Joint Genome Institute"/>
            <person name="Copeland A."/>
            <person name="Lucas S."/>
            <person name="Lapidus A."/>
            <person name="Barry K."/>
            <person name="Detter J.C."/>
            <person name="Glavina del Rio T."/>
            <person name="Hammon N."/>
            <person name="Israni S."/>
            <person name="Dalin E."/>
            <person name="Tice H."/>
            <person name="Pitluck S."/>
            <person name="Chain P."/>
            <person name="Malfatti S."/>
            <person name="Shin M."/>
            <person name="Vergez L."/>
            <person name="Schmutz J."/>
            <person name="Larimer F."/>
            <person name="Land M."/>
            <person name="Hauser L."/>
            <person name="Kyrpides N."/>
            <person name="Mikhailova N."/>
            <person name="Romine M.F."/>
            <person name="Serres G."/>
            <person name="Fredrickson J."/>
            <person name="Tiedje J."/>
            <person name="Richardson P."/>
        </authorList>
    </citation>
    <scope>NUCLEOTIDE SEQUENCE [LARGE SCALE GENOMIC DNA]</scope>
    <source>
        <strain evidence="6">ATCC BAA-1088 / PV-4</strain>
    </source>
</reference>
<dbReference type="Pfam" id="PF12833">
    <property type="entry name" value="HTH_18"/>
    <property type="match status" value="1"/>
</dbReference>
<dbReference type="OrthoDB" id="6592899at2"/>
<evidence type="ECO:0000256" key="1">
    <source>
        <dbReference type="ARBA" id="ARBA00023015"/>
    </source>
</evidence>
<dbReference type="PANTHER" id="PTHR46796:SF13">
    <property type="entry name" value="HTH-TYPE TRANSCRIPTIONAL ACTIVATOR RHAS"/>
    <property type="match status" value="1"/>
</dbReference>
<feature type="domain" description="HTH araC/xylS-type" evidence="4">
    <location>
        <begin position="182"/>
        <end position="256"/>
    </location>
</feature>
<keyword evidence="1" id="KW-0805">Transcription regulation</keyword>
<dbReference type="PANTHER" id="PTHR46796">
    <property type="entry name" value="HTH-TYPE TRANSCRIPTIONAL ACTIVATOR RHAS-RELATED"/>
    <property type="match status" value="1"/>
</dbReference>
<dbReference type="KEGG" id="slo:Shew_2737"/>
<keyword evidence="6" id="KW-1185">Reference proteome</keyword>
<dbReference type="PROSITE" id="PS01124">
    <property type="entry name" value="HTH_ARAC_FAMILY_2"/>
    <property type="match status" value="1"/>
</dbReference>
<accession>A3QGK5</accession>
<dbReference type="InterPro" id="IPR009057">
    <property type="entry name" value="Homeodomain-like_sf"/>
</dbReference>
<dbReference type="GO" id="GO:0003700">
    <property type="term" value="F:DNA-binding transcription factor activity"/>
    <property type="evidence" value="ECO:0007669"/>
    <property type="project" value="InterPro"/>
</dbReference>
<dbReference type="SUPFAM" id="SSF46689">
    <property type="entry name" value="Homeodomain-like"/>
    <property type="match status" value="1"/>
</dbReference>
<dbReference type="RefSeq" id="WP_011866534.1">
    <property type="nucleotide sequence ID" value="NC_009092.1"/>
</dbReference>
<dbReference type="eggNOG" id="COG2207">
    <property type="taxonomic scope" value="Bacteria"/>
</dbReference>
<dbReference type="STRING" id="323850.Shew_2737"/>
<evidence type="ECO:0000313" key="5">
    <source>
        <dbReference type="EMBL" id="ABO24603.1"/>
    </source>
</evidence>
<organism evidence="5 6">
    <name type="scientific">Shewanella loihica (strain ATCC BAA-1088 / PV-4)</name>
    <dbReference type="NCBI Taxonomy" id="323850"/>
    <lineage>
        <taxon>Bacteria</taxon>
        <taxon>Pseudomonadati</taxon>
        <taxon>Pseudomonadota</taxon>
        <taxon>Gammaproteobacteria</taxon>
        <taxon>Alteromonadales</taxon>
        <taxon>Shewanellaceae</taxon>
        <taxon>Shewanella</taxon>
    </lineage>
</organism>
<dbReference type="AlphaFoldDB" id="A3QGK5"/>
<dbReference type="GO" id="GO:0043565">
    <property type="term" value="F:sequence-specific DNA binding"/>
    <property type="evidence" value="ECO:0007669"/>
    <property type="project" value="InterPro"/>
</dbReference>
<gene>
    <name evidence="5" type="ordered locus">Shew_2737</name>
</gene>
<dbReference type="Gene3D" id="1.10.10.60">
    <property type="entry name" value="Homeodomain-like"/>
    <property type="match status" value="1"/>
</dbReference>